<name>N1PM59_DOTSN</name>
<feature type="compositionally biased region" description="Basic and acidic residues" evidence="2">
    <location>
        <begin position="459"/>
        <end position="468"/>
    </location>
</feature>
<feature type="region of interest" description="Disordered" evidence="2">
    <location>
        <begin position="1"/>
        <end position="23"/>
    </location>
</feature>
<feature type="region of interest" description="Disordered" evidence="2">
    <location>
        <begin position="36"/>
        <end position="93"/>
    </location>
</feature>
<dbReference type="eggNOG" id="ENOG502QRKP">
    <property type="taxonomic scope" value="Eukaryota"/>
</dbReference>
<feature type="compositionally biased region" description="Basic and acidic residues" evidence="2">
    <location>
        <begin position="263"/>
        <end position="288"/>
    </location>
</feature>
<protein>
    <recommendedName>
        <fullName evidence="5">Nuclear segregation protein</fullName>
    </recommendedName>
</protein>
<dbReference type="AlphaFoldDB" id="N1PM59"/>
<dbReference type="GO" id="GO:0005783">
    <property type="term" value="C:endoplasmic reticulum"/>
    <property type="evidence" value="ECO:0007669"/>
    <property type="project" value="TreeGrafter"/>
</dbReference>
<feature type="compositionally biased region" description="Low complexity" evidence="2">
    <location>
        <begin position="1"/>
        <end position="11"/>
    </location>
</feature>
<dbReference type="InterPro" id="IPR039604">
    <property type="entry name" value="Bfr1"/>
</dbReference>
<evidence type="ECO:0000313" key="3">
    <source>
        <dbReference type="EMBL" id="EME42416.1"/>
    </source>
</evidence>
<dbReference type="EMBL" id="KB446541">
    <property type="protein sequence ID" value="EME42416.1"/>
    <property type="molecule type" value="Genomic_DNA"/>
</dbReference>
<dbReference type="STRING" id="675120.N1PM59"/>
<dbReference type="GO" id="GO:0008298">
    <property type="term" value="P:intracellular mRNA localization"/>
    <property type="evidence" value="ECO:0007669"/>
    <property type="project" value="TreeGrafter"/>
</dbReference>
<proteinExistence type="predicted"/>
<dbReference type="OrthoDB" id="2195113at2759"/>
<feature type="coiled-coil region" evidence="1">
    <location>
        <begin position="162"/>
        <end position="222"/>
    </location>
</feature>
<gene>
    <name evidence="3" type="ORF">DOTSEDRAFT_155167</name>
</gene>
<dbReference type="Proteomes" id="UP000016933">
    <property type="component" value="Unassembled WGS sequence"/>
</dbReference>
<keyword evidence="1" id="KW-0175">Coiled coil</keyword>
<evidence type="ECO:0008006" key="5">
    <source>
        <dbReference type="Google" id="ProtNLM"/>
    </source>
</evidence>
<dbReference type="GO" id="GO:0003729">
    <property type="term" value="F:mRNA binding"/>
    <property type="evidence" value="ECO:0007669"/>
    <property type="project" value="TreeGrafter"/>
</dbReference>
<feature type="compositionally biased region" description="Basic and acidic residues" evidence="2">
    <location>
        <begin position="14"/>
        <end position="23"/>
    </location>
</feature>
<reference evidence="4" key="1">
    <citation type="journal article" date="2012" name="PLoS Genet.">
        <title>The genomes of the fungal plant pathogens Cladosporium fulvum and Dothistroma septosporum reveal adaptation to different hosts and lifestyles but also signatures of common ancestry.</title>
        <authorList>
            <person name="de Wit P.J.G.M."/>
            <person name="van der Burgt A."/>
            <person name="Oekmen B."/>
            <person name="Stergiopoulos I."/>
            <person name="Abd-Elsalam K.A."/>
            <person name="Aerts A.L."/>
            <person name="Bahkali A.H."/>
            <person name="Beenen H.G."/>
            <person name="Chettri P."/>
            <person name="Cox M.P."/>
            <person name="Datema E."/>
            <person name="de Vries R.P."/>
            <person name="Dhillon B."/>
            <person name="Ganley A.R."/>
            <person name="Griffiths S.A."/>
            <person name="Guo Y."/>
            <person name="Hamelin R.C."/>
            <person name="Henrissat B."/>
            <person name="Kabir M.S."/>
            <person name="Jashni M.K."/>
            <person name="Kema G."/>
            <person name="Klaubauf S."/>
            <person name="Lapidus A."/>
            <person name="Levasseur A."/>
            <person name="Lindquist E."/>
            <person name="Mehrabi R."/>
            <person name="Ohm R.A."/>
            <person name="Owen T.J."/>
            <person name="Salamov A."/>
            <person name="Schwelm A."/>
            <person name="Schijlen E."/>
            <person name="Sun H."/>
            <person name="van den Burg H.A."/>
            <person name="van Ham R.C.H.J."/>
            <person name="Zhang S."/>
            <person name="Goodwin S.B."/>
            <person name="Grigoriev I.V."/>
            <person name="Collemare J."/>
            <person name="Bradshaw R.E."/>
        </authorList>
    </citation>
    <scope>NUCLEOTIDE SEQUENCE [LARGE SCALE GENOMIC DNA]</scope>
    <source>
        <strain evidence="4">NZE10 / CBS 128990</strain>
    </source>
</reference>
<feature type="compositionally biased region" description="Basic and acidic residues" evidence="2">
    <location>
        <begin position="36"/>
        <end position="50"/>
    </location>
</feature>
<feature type="compositionally biased region" description="Basic and acidic residues" evidence="2">
    <location>
        <begin position="59"/>
        <end position="69"/>
    </location>
</feature>
<feature type="region of interest" description="Disordered" evidence="2">
    <location>
        <begin position="263"/>
        <end position="291"/>
    </location>
</feature>
<feature type="region of interest" description="Disordered" evidence="2">
    <location>
        <begin position="341"/>
        <end position="367"/>
    </location>
</feature>
<accession>N1PM59</accession>
<evidence type="ECO:0000256" key="1">
    <source>
        <dbReference type="SAM" id="Coils"/>
    </source>
</evidence>
<feature type="region of interest" description="Disordered" evidence="2">
    <location>
        <begin position="446"/>
        <end position="472"/>
    </location>
</feature>
<organism evidence="3 4">
    <name type="scientific">Dothistroma septosporum (strain NZE10 / CBS 128990)</name>
    <name type="common">Red band needle blight fungus</name>
    <name type="synonym">Mycosphaerella pini</name>
    <dbReference type="NCBI Taxonomy" id="675120"/>
    <lineage>
        <taxon>Eukaryota</taxon>
        <taxon>Fungi</taxon>
        <taxon>Dikarya</taxon>
        <taxon>Ascomycota</taxon>
        <taxon>Pezizomycotina</taxon>
        <taxon>Dothideomycetes</taxon>
        <taxon>Dothideomycetidae</taxon>
        <taxon>Mycosphaerellales</taxon>
        <taxon>Mycosphaerellaceae</taxon>
        <taxon>Dothistroma</taxon>
    </lineage>
</organism>
<dbReference type="PANTHER" id="PTHR31027:SF2">
    <property type="entry name" value="LEBERCILIN DOMAIN-CONTAINING PROTEIN"/>
    <property type="match status" value="1"/>
</dbReference>
<dbReference type="OMA" id="AHWKEDQ"/>
<sequence>MAEVAETKAAPPAKPERPDEDEYKKNLAAAEKELKTAEDRMKQIKAKIDNARPQNKDSPAAKRQQDLRSELSGIRDQQKNSKSGRGQVMDKIKKLDEQLKTRIAESKAQRSKVQYKSADDVDAEIKKLQAQVDSGKLKIVDEKKALSDISQLNRLKKSFANFDDAQKGIDATKAEIAELKKQLDDPANKALSDRYTQITTELDSIKAEQDDAFKNLNALRDERTKVHEDQQKKYAAVKEIKDAYYQQRRAAVDYEREARRIREEKRKAENDAYHRGRRQEAAKSKLEEASAPAFQDEIRITQSLIAHFDPSFVKKQEASGPGKFAATDFRTVDASGIKGTALKSKKDDDDDAYFIGGGGKKKKGGRGAKVTGIASPAQEATSKFNLDLGTIDSLARINVDPPMSQADVPAVVEKLKSKLETWRKDQDKQTKENIAKAQAEIDRLEKEAAEADSGARTNGTDKTEKKVNGDAPVEDAAQQLGAASLEEKTVTEGTAA</sequence>
<dbReference type="PANTHER" id="PTHR31027">
    <property type="entry name" value="NUCLEAR SEGREGATION PROTEIN BFR1"/>
    <property type="match status" value="1"/>
</dbReference>
<evidence type="ECO:0000313" key="4">
    <source>
        <dbReference type="Proteomes" id="UP000016933"/>
    </source>
</evidence>
<dbReference type="GO" id="GO:0042175">
    <property type="term" value="C:nuclear outer membrane-endoplasmic reticulum membrane network"/>
    <property type="evidence" value="ECO:0007669"/>
    <property type="project" value="TreeGrafter"/>
</dbReference>
<reference evidence="3 4" key="2">
    <citation type="journal article" date="2012" name="PLoS Pathog.">
        <title>Diverse lifestyles and strategies of plant pathogenesis encoded in the genomes of eighteen Dothideomycetes fungi.</title>
        <authorList>
            <person name="Ohm R.A."/>
            <person name="Feau N."/>
            <person name="Henrissat B."/>
            <person name="Schoch C.L."/>
            <person name="Horwitz B.A."/>
            <person name="Barry K.W."/>
            <person name="Condon B.J."/>
            <person name="Copeland A.C."/>
            <person name="Dhillon B."/>
            <person name="Glaser F."/>
            <person name="Hesse C.N."/>
            <person name="Kosti I."/>
            <person name="LaButti K."/>
            <person name="Lindquist E.A."/>
            <person name="Lucas S."/>
            <person name="Salamov A.A."/>
            <person name="Bradshaw R.E."/>
            <person name="Ciuffetti L."/>
            <person name="Hamelin R.C."/>
            <person name="Kema G.H.J."/>
            <person name="Lawrence C."/>
            <person name="Scott J.A."/>
            <person name="Spatafora J.W."/>
            <person name="Turgeon B.G."/>
            <person name="de Wit P.J.G.M."/>
            <person name="Zhong S."/>
            <person name="Goodwin S.B."/>
            <person name="Grigoriev I.V."/>
        </authorList>
    </citation>
    <scope>NUCLEOTIDE SEQUENCE [LARGE SCALE GENOMIC DNA]</scope>
    <source>
        <strain evidence="4">NZE10 / CBS 128990</strain>
    </source>
</reference>
<dbReference type="GO" id="GO:1990904">
    <property type="term" value="C:ribonucleoprotein complex"/>
    <property type="evidence" value="ECO:0007669"/>
    <property type="project" value="TreeGrafter"/>
</dbReference>
<dbReference type="HOGENOM" id="CLU_023943_1_0_1"/>
<keyword evidence="4" id="KW-1185">Reference proteome</keyword>
<evidence type="ECO:0000256" key="2">
    <source>
        <dbReference type="SAM" id="MobiDB-lite"/>
    </source>
</evidence>